<dbReference type="NCBIfam" id="TIGR00549">
    <property type="entry name" value="mevalon_kin"/>
    <property type="match status" value="1"/>
</dbReference>
<dbReference type="PANTHER" id="PTHR43290:SF2">
    <property type="entry name" value="MEVALONATE KINASE"/>
    <property type="match status" value="1"/>
</dbReference>
<proteinExistence type="predicted"/>
<dbReference type="GO" id="GO:0005829">
    <property type="term" value="C:cytosol"/>
    <property type="evidence" value="ECO:0007669"/>
    <property type="project" value="TreeGrafter"/>
</dbReference>
<dbReference type="PANTHER" id="PTHR43290">
    <property type="entry name" value="MEVALONATE KINASE"/>
    <property type="match status" value="1"/>
</dbReference>
<dbReference type="InterPro" id="IPR014721">
    <property type="entry name" value="Ribsml_uS5_D2-typ_fold_subgr"/>
</dbReference>
<keyword evidence="6" id="KW-0067">ATP-binding</keyword>
<evidence type="ECO:0000256" key="5">
    <source>
        <dbReference type="ARBA" id="ARBA00022777"/>
    </source>
</evidence>
<dbReference type="EMBL" id="CCXY01000060">
    <property type="protein sequence ID" value="CEG11569.1"/>
    <property type="molecule type" value="Genomic_DNA"/>
</dbReference>
<evidence type="ECO:0000256" key="1">
    <source>
        <dbReference type="ARBA" id="ARBA00022490"/>
    </source>
</evidence>
<organism evidence="12">
    <name type="scientific">groundwater metagenome</name>
    <dbReference type="NCBI Taxonomy" id="717931"/>
    <lineage>
        <taxon>unclassified sequences</taxon>
        <taxon>metagenomes</taxon>
        <taxon>ecological metagenomes</taxon>
    </lineage>
</organism>
<dbReference type="AlphaFoldDB" id="A0A098E7S1"/>
<dbReference type="Gene3D" id="3.30.230.10">
    <property type="match status" value="1"/>
</dbReference>
<feature type="domain" description="GHMP kinase N-terminal" evidence="10">
    <location>
        <begin position="75"/>
        <end position="153"/>
    </location>
</feature>
<keyword evidence="8" id="KW-0443">Lipid metabolism</keyword>
<dbReference type="SUPFAM" id="SSF54211">
    <property type="entry name" value="Ribosomal protein S5 domain 2-like"/>
    <property type="match status" value="1"/>
</dbReference>
<dbReference type="InterPro" id="IPR006205">
    <property type="entry name" value="Mev_gal_kin"/>
</dbReference>
<dbReference type="Pfam" id="PF08544">
    <property type="entry name" value="GHMP_kinases_C"/>
    <property type="match status" value="1"/>
</dbReference>
<dbReference type="InterPro" id="IPR006204">
    <property type="entry name" value="GHMP_kinase_N_dom"/>
</dbReference>
<evidence type="ECO:0000256" key="2">
    <source>
        <dbReference type="ARBA" id="ARBA00022516"/>
    </source>
</evidence>
<evidence type="ECO:0000256" key="6">
    <source>
        <dbReference type="ARBA" id="ARBA00022840"/>
    </source>
</evidence>
<evidence type="ECO:0000256" key="3">
    <source>
        <dbReference type="ARBA" id="ARBA00022679"/>
    </source>
</evidence>
<dbReference type="PRINTS" id="PR00959">
    <property type="entry name" value="MEVGALKINASE"/>
</dbReference>
<evidence type="ECO:0000256" key="4">
    <source>
        <dbReference type="ARBA" id="ARBA00022741"/>
    </source>
</evidence>
<dbReference type="GO" id="GO:0019287">
    <property type="term" value="P:isopentenyl diphosphate biosynthetic process, mevalonate pathway"/>
    <property type="evidence" value="ECO:0007669"/>
    <property type="project" value="UniProtKB-UniPathway"/>
</dbReference>
<name>A0A098E7S1_9ZZZZ</name>
<dbReference type="UniPathway" id="UPA00057">
    <property type="reaction ID" value="UER00098"/>
</dbReference>
<dbReference type="Gene3D" id="3.30.70.890">
    <property type="entry name" value="GHMP kinase, C-terminal domain"/>
    <property type="match status" value="1"/>
</dbReference>
<dbReference type="InterPro" id="IPR036554">
    <property type="entry name" value="GHMP_kinase_C_sf"/>
</dbReference>
<dbReference type="SUPFAM" id="SSF55060">
    <property type="entry name" value="GHMP Kinase, C-terminal domain"/>
    <property type="match status" value="1"/>
</dbReference>
<evidence type="ECO:0000256" key="8">
    <source>
        <dbReference type="ARBA" id="ARBA00023098"/>
    </source>
</evidence>
<dbReference type="Pfam" id="PF00288">
    <property type="entry name" value="GHMP_kinases_N"/>
    <property type="match status" value="1"/>
</dbReference>
<dbReference type="InterPro" id="IPR020568">
    <property type="entry name" value="Ribosomal_Su5_D2-typ_SF"/>
</dbReference>
<comment type="pathway">
    <text evidence="9">Isoprenoid biosynthesis; isopentenyl diphosphate biosynthesis via mevalonate pathway; isopentenyl diphosphate from (R)-mevalonate: step 1/3.</text>
</comment>
<feature type="domain" description="GHMP kinase C-terminal" evidence="11">
    <location>
        <begin position="222"/>
        <end position="287"/>
    </location>
</feature>
<keyword evidence="7" id="KW-0460">Magnesium</keyword>
<dbReference type="GO" id="GO:0005524">
    <property type="term" value="F:ATP binding"/>
    <property type="evidence" value="ECO:0007669"/>
    <property type="project" value="UniProtKB-KW"/>
</dbReference>
<evidence type="ECO:0000256" key="9">
    <source>
        <dbReference type="ARBA" id="ARBA00029438"/>
    </source>
</evidence>
<keyword evidence="1" id="KW-0963">Cytoplasm</keyword>
<keyword evidence="4" id="KW-0547">Nucleotide-binding</keyword>
<evidence type="ECO:0000313" key="12">
    <source>
        <dbReference type="EMBL" id="CEG11569.1"/>
    </source>
</evidence>
<keyword evidence="2" id="KW-0444">Lipid biosynthesis</keyword>
<keyword evidence="3 12" id="KW-0808">Transferase</keyword>
<keyword evidence="5 12" id="KW-0418">Kinase</keyword>
<dbReference type="GO" id="GO:0004496">
    <property type="term" value="F:mevalonate kinase activity"/>
    <property type="evidence" value="ECO:0007669"/>
    <property type="project" value="UniProtKB-EC"/>
</dbReference>
<reference evidence="12" key="1">
    <citation type="submission" date="2014-09" db="EMBL/GenBank/DDBJ databases">
        <authorList>
            <person name="Probst J Alexander"/>
        </authorList>
    </citation>
    <scope>NUCLEOTIDE SEQUENCE</scope>
</reference>
<dbReference type="InterPro" id="IPR013750">
    <property type="entry name" value="GHMP_kinase_C_dom"/>
</dbReference>
<dbReference type="EC" id="2.7.1.36" evidence="12"/>
<gene>
    <name evidence="12" type="ORF">MSIBF_A1520018</name>
</gene>
<sequence>MIHSSAPGKLMLFGEHSVVYGNPCIATSINKRLDVYLNDKNEHGKELKCTTIDALGIKSNFPTNFEQHKFLNLTIAKFFEKYGEKNFKLTTKPMPKGLGSSSAVVVAAVKALSTLYNLNQSNDEIFKFSYELVKEGQNGKASGYDIAVAVYGGTIRYENKNGDINVKKLKNIGNLIAIDTGVKSSTTELVREISEKMEKYGQIFGGIFKIINKIVDEGEKEITDENYKGIGELMNINHGILNAMGLSTYEIENLINQIKPYCYGAKISGAGRGDYIIAICKEQNKNDLMAYLRDRKIETFEILQDKGVDVEIY</sequence>
<evidence type="ECO:0000259" key="11">
    <source>
        <dbReference type="Pfam" id="PF08544"/>
    </source>
</evidence>
<protein>
    <submittedName>
        <fullName evidence="12">Putative Mevalonate kinase</fullName>
        <ecNumber evidence="12">2.7.1.36</ecNumber>
    </submittedName>
</protein>
<evidence type="ECO:0000256" key="7">
    <source>
        <dbReference type="ARBA" id="ARBA00022842"/>
    </source>
</evidence>
<evidence type="ECO:0000259" key="10">
    <source>
        <dbReference type="Pfam" id="PF00288"/>
    </source>
</evidence>
<accession>A0A098E7S1</accession>